<sequence>MAKSGGKNPYLSLWLSGANKVFGAARGHAMNEMRRQQGIALRKAQKTVLDFWGGALNPGVAKTRKTRK</sequence>
<protein>
    <submittedName>
        <fullName evidence="1">Uncharacterized protein</fullName>
    </submittedName>
</protein>
<reference evidence="1" key="1">
    <citation type="journal article" date="2022" name="ISME J.">
        <title>Identification of active gaseous-alkane degraders at natural gas seeps.</title>
        <authorList>
            <person name="Farhan Ul Haque M."/>
            <person name="Hernandez M."/>
            <person name="Crombie A.T."/>
            <person name="Murrell J.C."/>
        </authorList>
    </citation>
    <scope>NUCLEOTIDE SEQUENCE</scope>
    <source>
        <strain evidence="1">PC2</strain>
    </source>
</reference>
<name>A0ABS9ZAC6_9HYPH</name>
<proteinExistence type="predicted"/>
<dbReference type="RefSeq" id="WP_243067531.1">
    <property type="nucleotide sequence ID" value="NZ_JAIVFK010000009.1"/>
</dbReference>
<evidence type="ECO:0000313" key="1">
    <source>
        <dbReference type="EMBL" id="MCI4683587.1"/>
    </source>
</evidence>
<keyword evidence="2" id="KW-1185">Reference proteome</keyword>
<accession>A0ABS9ZAC6</accession>
<dbReference type="EMBL" id="JAIVFP010000001">
    <property type="protein sequence ID" value="MCI4683587.1"/>
    <property type="molecule type" value="Genomic_DNA"/>
</dbReference>
<evidence type="ECO:0000313" key="2">
    <source>
        <dbReference type="Proteomes" id="UP001139104"/>
    </source>
</evidence>
<dbReference type="Proteomes" id="UP001139104">
    <property type="component" value="Unassembled WGS sequence"/>
</dbReference>
<gene>
    <name evidence="1" type="ORF">K2U94_12555</name>
</gene>
<organism evidence="1 2">
    <name type="scientific">Candidatus Rhodoblastus alkanivorans</name>
    <dbReference type="NCBI Taxonomy" id="2954117"/>
    <lineage>
        <taxon>Bacteria</taxon>
        <taxon>Pseudomonadati</taxon>
        <taxon>Pseudomonadota</taxon>
        <taxon>Alphaproteobacteria</taxon>
        <taxon>Hyphomicrobiales</taxon>
        <taxon>Rhodoblastaceae</taxon>
        <taxon>Rhodoblastus</taxon>
    </lineage>
</organism>
<comment type="caution">
    <text evidence="1">The sequence shown here is derived from an EMBL/GenBank/DDBJ whole genome shotgun (WGS) entry which is preliminary data.</text>
</comment>